<dbReference type="EMBL" id="JAPEVA010000007">
    <property type="protein sequence ID" value="KAJ4410730.1"/>
    <property type="molecule type" value="Genomic_DNA"/>
</dbReference>
<sequence>MRDSATPAPAAQRSTVAFDGFKEPAGGRRWATFDFPAIRPQPASQNLEHYAESSSGWSAKHDFEQRVGRNGIKISEAIDNTATNTTVLPVVQKRSGARSTLDGEDYSPLKTATMASFTNAKKGTKVEALER</sequence>
<gene>
    <name evidence="2" type="ORF">N0V91_001658</name>
</gene>
<dbReference type="OrthoDB" id="3778584at2759"/>
<evidence type="ECO:0000256" key="1">
    <source>
        <dbReference type="SAM" id="MobiDB-lite"/>
    </source>
</evidence>
<evidence type="ECO:0000313" key="3">
    <source>
        <dbReference type="Proteomes" id="UP001140510"/>
    </source>
</evidence>
<organism evidence="2 3">
    <name type="scientific">Didymella pomorum</name>
    <dbReference type="NCBI Taxonomy" id="749634"/>
    <lineage>
        <taxon>Eukaryota</taxon>
        <taxon>Fungi</taxon>
        <taxon>Dikarya</taxon>
        <taxon>Ascomycota</taxon>
        <taxon>Pezizomycotina</taxon>
        <taxon>Dothideomycetes</taxon>
        <taxon>Pleosporomycetidae</taxon>
        <taxon>Pleosporales</taxon>
        <taxon>Pleosporineae</taxon>
        <taxon>Didymellaceae</taxon>
        <taxon>Didymella</taxon>
    </lineage>
</organism>
<name>A0A9W9DA30_9PLEO</name>
<dbReference type="Proteomes" id="UP001140510">
    <property type="component" value="Unassembled WGS sequence"/>
</dbReference>
<keyword evidence="3" id="KW-1185">Reference proteome</keyword>
<proteinExistence type="predicted"/>
<feature type="region of interest" description="Disordered" evidence="1">
    <location>
        <begin position="1"/>
        <end position="26"/>
    </location>
</feature>
<protein>
    <submittedName>
        <fullName evidence="2">Uncharacterized protein</fullName>
    </submittedName>
</protein>
<evidence type="ECO:0000313" key="2">
    <source>
        <dbReference type="EMBL" id="KAJ4410730.1"/>
    </source>
</evidence>
<comment type="caution">
    <text evidence="2">The sequence shown here is derived from an EMBL/GenBank/DDBJ whole genome shotgun (WGS) entry which is preliminary data.</text>
</comment>
<dbReference type="AlphaFoldDB" id="A0A9W9DA30"/>
<reference evidence="2" key="1">
    <citation type="submission" date="2022-10" db="EMBL/GenBank/DDBJ databases">
        <title>Tapping the CABI collections for fungal endophytes: first genome assemblies for Collariella, Neodidymelliopsis, Ascochyta clinopodiicola, Didymella pomorum, Didymosphaeria variabile, Neocosmospora piperis and Neocucurbitaria cava.</title>
        <authorList>
            <person name="Hill R."/>
        </authorList>
    </citation>
    <scope>NUCLEOTIDE SEQUENCE</scope>
    <source>
        <strain evidence="2">IMI 355091</strain>
    </source>
</reference>
<accession>A0A9W9DA30</accession>